<dbReference type="OrthoDB" id="9780518at2"/>
<dbReference type="KEGG" id="rfo:REIFOR_00755"/>
<dbReference type="Gene3D" id="3.20.20.30">
    <property type="entry name" value="Luciferase-like domain"/>
    <property type="match status" value="1"/>
</dbReference>
<evidence type="ECO:0000313" key="4">
    <source>
        <dbReference type="EMBL" id="ATX75923.1"/>
    </source>
</evidence>
<evidence type="ECO:0000313" key="5">
    <source>
        <dbReference type="Proteomes" id="UP000229757"/>
    </source>
</evidence>
<dbReference type="Proteomes" id="UP000229757">
    <property type="component" value="Chromosome"/>
</dbReference>
<dbReference type="GO" id="GO:0004497">
    <property type="term" value="F:monooxygenase activity"/>
    <property type="evidence" value="ECO:0007669"/>
    <property type="project" value="UniProtKB-KW"/>
</dbReference>
<protein>
    <recommendedName>
        <fullName evidence="2">Luciferase-like monooxygenase</fullName>
    </recommendedName>
</protein>
<accession>A0A2K8KM38</accession>
<dbReference type="PANTHER" id="PTHR30137:SF6">
    <property type="entry name" value="LUCIFERASE-LIKE MONOOXYGENASE"/>
    <property type="match status" value="1"/>
</dbReference>
<dbReference type="CDD" id="cd00347">
    <property type="entry name" value="Flavin_utilizing_monoxygenases"/>
    <property type="match status" value="1"/>
</dbReference>
<dbReference type="EMBL" id="CP011797">
    <property type="protein sequence ID" value="ATX75923.1"/>
    <property type="molecule type" value="Genomic_DNA"/>
</dbReference>
<dbReference type="Pfam" id="PF00296">
    <property type="entry name" value="Bac_luciferase"/>
    <property type="match status" value="1"/>
</dbReference>
<dbReference type="InterPro" id="IPR011251">
    <property type="entry name" value="Luciferase-like_dom"/>
</dbReference>
<dbReference type="InterPro" id="IPR036661">
    <property type="entry name" value="Luciferase-like_sf"/>
</dbReference>
<keyword evidence="4" id="KW-0560">Oxidoreductase</keyword>
<comment type="similarity">
    <text evidence="1">To bacterial alkanal monooxygenase alpha and beta chains.</text>
</comment>
<feature type="domain" description="Luciferase-like" evidence="3">
    <location>
        <begin position="18"/>
        <end position="295"/>
    </location>
</feature>
<dbReference type="SUPFAM" id="SSF51679">
    <property type="entry name" value="Bacterial luciferase-like"/>
    <property type="match status" value="1"/>
</dbReference>
<dbReference type="InterPro" id="IPR019949">
    <property type="entry name" value="CmoO-like"/>
</dbReference>
<dbReference type="PANTHER" id="PTHR30137">
    <property type="entry name" value="LUCIFERASE-LIKE MONOOXYGENASE"/>
    <property type="match status" value="1"/>
</dbReference>
<dbReference type="RefSeq" id="WP_100256299.1">
    <property type="nucleotide sequence ID" value="NZ_CP011797.1"/>
</dbReference>
<keyword evidence="4" id="KW-0503">Monooxygenase</keyword>
<sequence>MTHYSMLDLCPVVEGQGPKDAFRNALELAQLAERQDFRRYWLAEHHNMIGIASAATSVLIGHIAAGTERIRVGAGGIMLPNHAPLQIAEQFGTLETLFPGRIDLGVGRAPGTDGATAAALRQHLNADVNRFPEDVEELLGYFQPERPGQQVRAVPGAGLDVPVWILGSSLYGAGMAAEFGLPYAFASHFAPADLLAAIALYRRDFKPSIHLAKPYVMAGFNVIAADTDAEAEFLASSMQQSFVRLYTGKPGKFSPPQEGYFQSLPANVQATLNQVLGCSAIGSANTVWQKLNDFLARTQVDEILVTGSTFSHTARLNSFEIASDVLKSLR</sequence>
<evidence type="ECO:0000256" key="2">
    <source>
        <dbReference type="ARBA" id="ARBA00074555"/>
    </source>
</evidence>
<dbReference type="GO" id="GO:0005829">
    <property type="term" value="C:cytosol"/>
    <property type="evidence" value="ECO:0007669"/>
    <property type="project" value="TreeGrafter"/>
</dbReference>
<dbReference type="NCBIfam" id="TIGR03558">
    <property type="entry name" value="oxido_grp_1"/>
    <property type="match status" value="1"/>
</dbReference>
<dbReference type="GO" id="GO:0016705">
    <property type="term" value="F:oxidoreductase activity, acting on paired donors, with incorporation or reduction of molecular oxygen"/>
    <property type="evidence" value="ECO:0007669"/>
    <property type="project" value="InterPro"/>
</dbReference>
<dbReference type="FunFam" id="3.20.20.30:FF:000002">
    <property type="entry name" value="LLM class flavin-dependent oxidoreductase"/>
    <property type="match status" value="1"/>
</dbReference>
<organism evidence="4 5">
    <name type="scientific">Reinekea forsetii</name>
    <dbReference type="NCBI Taxonomy" id="1336806"/>
    <lineage>
        <taxon>Bacteria</taxon>
        <taxon>Pseudomonadati</taxon>
        <taxon>Pseudomonadota</taxon>
        <taxon>Gammaproteobacteria</taxon>
        <taxon>Oceanospirillales</taxon>
        <taxon>Saccharospirillaceae</taxon>
        <taxon>Reinekea</taxon>
    </lineage>
</organism>
<evidence type="ECO:0000256" key="1">
    <source>
        <dbReference type="ARBA" id="ARBA00007789"/>
    </source>
</evidence>
<dbReference type="AlphaFoldDB" id="A0A2K8KM38"/>
<name>A0A2K8KM38_9GAMM</name>
<proteinExistence type="predicted"/>
<gene>
    <name evidence="4" type="ORF">REIFOR_00755</name>
</gene>
<keyword evidence="5" id="KW-1185">Reference proteome</keyword>
<evidence type="ECO:0000259" key="3">
    <source>
        <dbReference type="Pfam" id="PF00296"/>
    </source>
</evidence>
<dbReference type="InterPro" id="IPR050766">
    <property type="entry name" value="Bact_Lucif_Oxidored"/>
</dbReference>
<reference evidence="4 5" key="1">
    <citation type="journal article" date="2017" name="Environ. Microbiol.">
        <title>Genomic and physiological analyses of 'Reinekea forsetii' reveal a versatile opportunistic lifestyle during spring algae blooms.</title>
        <authorList>
            <person name="Avci B."/>
            <person name="Hahnke R.L."/>
            <person name="Chafee M."/>
            <person name="Fischer T."/>
            <person name="Gruber-Vodicka H."/>
            <person name="Tegetmeyer H.E."/>
            <person name="Harder J."/>
            <person name="Fuchs B.M."/>
            <person name="Amann R.I."/>
            <person name="Teeling H."/>
        </authorList>
    </citation>
    <scope>NUCLEOTIDE SEQUENCE [LARGE SCALE GENOMIC DNA]</scope>
    <source>
        <strain evidence="4 5">Hel1_31_D35</strain>
    </source>
</reference>